<reference evidence="1 2" key="1">
    <citation type="submission" date="2019-09" db="EMBL/GenBank/DDBJ databases">
        <title>Bird 10,000 Genomes (B10K) Project - Family phase.</title>
        <authorList>
            <person name="Zhang G."/>
        </authorList>
    </citation>
    <scope>NUCLEOTIDE SEQUENCE [LARGE SCALE GENOMIC DNA]</scope>
    <source>
        <strain evidence="1">B10K-DU-012-80</strain>
    </source>
</reference>
<feature type="non-terminal residue" evidence="1">
    <location>
        <position position="153"/>
    </location>
</feature>
<accession>A0A7K4Z1Q8</accession>
<feature type="non-terminal residue" evidence="1">
    <location>
        <position position="1"/>
    </location>
</feature>
<evidence type="ECO:0000313" key="1">
    <source>
        <dbReference type="EMBL" id="NWR64978.1"/>
    </source>
</evidence>
<protein>
    <submittedName>
        <fullName evidence="1">IPIL1 protein</fullName>
    </submittedName>
</protein>
<sequence>GEDLVLHLLVPIKPPPGHSFHLEQGTKEESLPVRNSRLRVELECMCTREQWRGDTLCFLHHPEDKLIYQEASLLQTLCTSSLYLDVQKTAFWLQQLMTAACVAVPQGNTCKLRVLPSTRSCMLKLSNTFQRSLTIQLLLAVQQGDSDTFVCMD</sequence>
<dbReference type="OrthoDB" id="9390510at2759"/>
<name>A0A7K4Z1Q8_BUCAB</name>
<evidence type="ECO:0000313" key="2">
    <source>
        <dbReference type="Proteomes" id="UP000551127"/>
    </source>
</evidence>
<gene>
    <name evidence="1" type="primary">Itpripl1_5</name>
    <name evidence="1" type="ORF">BUCABY_R15904</name>
</gene>
<keyword evidence="2" id="KW-1185">Reference proteome</keyword>
<dbReference type="AlphaFoldDB" id="A0A7K4Z1Q8"/>
<organism evidence="1 2">
    <name type="scientific">Bucorvus abyssinicus</name>
    <name type="common">Northern ground-hornbill</name>
    <name type="synonym">Abyssinian ground-hornbill</name>
    <dbReference type="NCBI Taxonomy" id="153643"/>
    <lineage>
        <taxon>Eukaryota</taxon>
        <taxon>Metazoa</taxon>
        <taxon>Chordata</taxon>
        <taxon>Craniata</taxon>
        <taxon>Vertebrata</taxon>
        <taxon>Euteleostomi</taxon>
        <taxon>Archelosauria</taxon>
        <taxon>Archosauria</taxon>
        <taxon>Dinosauria</taxon>
        <taxon>Saurischia</taxon>
        <taxon>Theropoda</taxon>
        <taxon>Coelurosauria</taxon>
        <taxon>Aves</taxon>
        <taxon>Neognathae</taxon>
        <taxon>Neoaves</taxon>
        <taxon>Telluraves</taxon>
        <taxon>Coraciimorphae</taxon>
        <taxon>Bucerotiformes</taxon>
        <taxon>Bucorvidae</taxon>
        <taxon>Bucorvus</taxon>
    </lineage>
</organism>
<dbReference type="EMBL" id="VYZL01004918">
    <property type="protein sequence ID" value="NWR64978.1"/>
    <property type="molecule type" value="Genomic_DNA"/>
</dbReference>
<comment type="caution">
    <text evidence="1">The sequence shown here is derived from an EMBL/GenBank/DDBJ whole genome shotgun (WGS) entry which is preliminary data.</text>
</comment>
<dbReference type="Proteomes" id="UP000551127">
    <property type="component" value="Unassembled WGS sequence"/>
</dbReference>
<proteinExistence type="predicted"/>